<proteinExistence type="predicted"/>
<accession>A0A914MXI9</accession>
<dbReference type="AlphaFoldDB" id="A0A914MXI9"/>
<dbReference type="Proteomes" id="UP000887563">
    <property type="component" value="Unplaced"/>
</dbReference>
<sequence>MELIIEQMPVCGICGEKNYGEVVKLSTCEYCGSGQEIGRVLGHKNLLIKYWECNYVYFLVFNVLE</sequence>
<keyword evidence="1" id="KW-1185">Reference proteome</keyword>
<reference evidence="2" key="1">
    <citation type="submission" date="2022-11" db="UniProtKB">
        <authorList>
            <consortium name="WormBaseParasite"/>
        </authorList>
    </citation>
    <scope>IDENTIFICATION</scope>
</reference>
<evidence type="ECO:0000313" key="1">
    <source>
        <dbReference type="Proteomes" id="UP000887563"/>
    </source>
</evidence>
<dbReference type="WBParaSite" id="Minc3s02665g31115">
    <property type="protein sequence ID" value="Minc3s02665g31115"/>
    <property type="gene ID" value="Minc3s02665g31115"/>
</dbReference>
<protein>
    <submittedName>
        <fullName evidence="2">Uncharacterized protein</fullName>
    </submittedName>
</protein>
<name>A0A914MXI9_MELIC</name>
<evidence type="ECO:0000313" key="2">
    <source>
        <dbReference type="WBParaSite" id="Minc3s02665g31115"/>
    </source>
</evidence>
<organism evidence="1 2">
    <name type="scientific">Meloidogyne incognita</name>
    <name type="common">Southern root-knot nematode worm</name>
    <name type="synonym">Oxyuris incognita</name>
    <dbReference type="NCBI Taxonomy" id="6306"/>
    <lineage>
        <taxon>Eukaryota</taxon>
        <taxon>Metazoa</taxon>
        <taxon>Ecdysozoa</taxon>
        <taxon>Nematoda</taxon>
        <taxon>Chromadorea</taxon>
        <taxon>Rhabditida</taxon>
        <taxon>Tylenchina</taxon>
        <taxon>Tylenchomorpha</taxon>
        <taxon>Tylenchoidea</taxon>
        <taxon>Meloidogynidae</taxon>
        <taxon>Meloidogyninae</taxon>
        <taxon>Meloidogyne</taxon>
        <taxon>Meloidogyne incognita group</taxon>
    </lineage>
</organism>